<name>A0A3M7SUY7_BRAPC</name>
<organism evidence="1 2">
    <name type="scientific">Brachionus plicatilis</name>
    <name type="common">Marine rotifer</name>
    <name type="synonym">Brachionus muelleri</name>
    <dbReference type="NCBI Taxonomy" id="10195"/>
    <lineage>
        <taxon>Eukaryota</taxon>
        <taxon>Metazoa</taxon>
        <taxon>Spiralia</taxon>
        <taxon>Gnathifera</taxon>
        <taxon>Rotifera</taxon>
        <taxon>Eurotatoria</taxon>
        <taxon>Monogononta</taxon>
        <taxon>Pseudotrocha</taxon>
        <taxon>Ploima</taxon>
        <taxon>Brachionidae</taxon>
        <taxon>Brachionus</taxon>
    </lineage>
</organism>
<dbReference type="AlphaFoldDB" id="A0A3M7SUY7"/>
<gene>
    <name evidence="1" type="ORF">BpHYR1_026388</name>
</gene>
<comment type="caution">
    <text evidence="1">The sequence shown here is derived from an EMBL/GenBank/DDBJ whole genome shotgun (WGS) entry which is preliminary data.</text>
</comment>
<dbReference type="EMBL" id="REGN01000727">
    <property type="protein sequence ID" value="RNA39633.1"/>
    <property type="molecule type" value="Genomic_DNA"/>
</dbReference>
<evidence type="ECO:0000313" key="2">
    <source>
        <dbReference type="Proteomes" id="UP000276133"/>
    </source>
</evidence>
<dbReference type="Proteomes" id="UP000276133">
    <property type="component" value="Unassembled WGS sequence"/>
</dbReference>
<sequence length="66" mass="7989">MLILNSNIKFGIIRRYFKTFGKPKKKKKKLIAKHVVSIASILRTKHNRETRKFKFLLMQQIQFKKK</sequence>
<protein>
    <submittedName>
        <fullName evidence="1">Uncharacterized protein</fullName>
    </submittedName>
</protein>
<evidence type="ECO:0000313" key="1">
    <source>
        <dbReference type="EMBL" id="RNA39633.1"/>
    </source>
</evidence>
<keyword evidence="2" id="KW-1185">Reference proteome</keyword>
<accession>A0A3M7SUY7</accession>
<proteinExistence type="predicted"/>
<reference evidence="1 2" key="1">
    <citation type="journal article" date="2018" name="Sci. Rep.">
        <title>Genomic signatures of local adaptation to the degree of environmental predictability in rotifers.</title>
        <authorList>
            <person name="Franch-Gras L."/>
            <person name="Hahn C."/>
            <person name="Garcia-Roger E.M."/>
            <person name="Carmona M.J."/>
            <person name="Serra M."/>
            <person name="Gomez A."/>
        </authorList>
    </citation>
    <scope>NUCLEOTIDE SEQUENCE [LARGE SCALE GENOMIC DNA]</scope>
    <source>
        <strain evidence="1">HYR1</strain>
    </source>
</reference>